<organism evidence="1 2">
    <name type="scientific">Olleya sediminilitoris</name>
    <dbReference type="NCBI Taxonomy" id="2795739"/>
    <lineage>
        <taxon>Bacteria</taxon>
        <taxon>Pseudomonadati</taxon>
        <taxon>Bacteroidota</taxon>
        <taxon>Flavobacteriia</taxon>
        <taxon>Flavobacteriales</taxon>
        <taxon>Flavobacteriaceae</taxon>
    </lineage>
</organism>
<sequence>MIAQDKTTHEDILQQSINHLEFLGFENIKADLTGYEQPKTFIKKENNLVMTPDITAYKRTKKYYFELGLKSEKPKLLKSKWRLLDVFTRMKDHRFKIISTKGHYSFANTIIKELNLDKTLIKL</sequence>
<dbReference type="Proteomes" id="UP000605013">
    <property type="component" value="Unassembled WGS sequence"/>
</dbReference>
<dbReference type="EMBL" id="JAEMEF010000004">
    <property type="protein sequence ID" value="MBL7559428.1"/>
    <property type="molecule type" value="Genomic_DNA"/>
</dbReference>
<proteinExistence type="predicted"/>
<protein>
    <submittedName>
        <fullName evidence="1">Uncharacterized protein</fullName>
    </submittedName>
</protein>
<dbReference type="RefSeq" id="WP_028291201.1">
    <property type="nucleotide sequence ID" value="NZ_JAEMEF010000004.1"/>
</dbReference>
<name>A0ABS1WJY4_9FLAO</name>
<accession>A0ABS1WJY4</accession>
<evidence type="ECO:0000313" key="1">
    <source>
        <dbReference type="EMBL" id="MBL7559428.1"/>
    </source>
</evidence>
<evidence type="ECO:0000313" key="2">
    <source>
        <dbReference type="Proteomes" id="UP000605013"/>
    </source>
</evidence>
<gene>
    <name evidence="1" type="ORF">JAO71_06365</name>
</gene>
<keyword evidence="2" id="KW-1185">Reference proteome</keyword>
<comment type="caution">
    <text evidence="1">The sequence shown here is derived from an EMBL/GenBank/DDBJ whole genome shotgun (WGS) entry which is preliminary data.</text>
</comment>
<reference evidence="1 2" key="1">
    <citation type="submission" date="2020-12" db="EMBL/GenBank/DDBJ databases">
        <title>Olleya sediminilitoris sp. nov., isolated from a tidal flat.</title>
        <authorList>
            <person name="Park S."/>
            <person name="Yoon J.-H."/>
        </authorList>
    </citation>
    <scope>NUCLEOTIDE SEQUENCE [LARGE SCALE GENOMIC DNA]</scope>
    <source>
        <strain evidence="1 2">YSTF-M6</strain>
    </source>
</reference>